<dbReference type="PANTHER" id="PTHR46082:SF6">
    <property type="entry name" value="AAA+ ATPASE DOMAIN-CONTAINING PROTEIN-RELATED"/>
    <property type="match status" value="1"/>
</dbReference>
<dbReference type="SMART" id="SM00028">
    <property type="entry name" value="TPR"/>
    <property type="match status" value="10"/>
</dbReference>
<dbReference type="InterPro" id="IPR053137">
    <property type="entry name" value="NLR-like"/>
</dbReference>
<proteinExistence type="predicted"/>
<evidence type="ECO:0000256" key="3">
    <source>
        <dbReference type="SAM" id="SignalP"/>
    </source>
</evidence>
<name>A0A1F6GTR5_9PROT</name>
<dbReference type="InterPro" id="IPR019734">
    <property type="entry name" value="TPR_rpt"/>
</dbReference>
<dbReference type="EMBL" id="MFNF01000032">
    <property type="protein sequence ID" value="OGH01576.1"/>
    <property type="molecule type" value="Genomic_DNA"/>
</dbReference>
<dbReference type="Proteomes" id="UP000177583">
    <property type="component" value="Unassembled WGS sequence"/>
</dbReference>
<evidence type="ECO:0000313" key="6">
    <source>
        <dbReference type="Proteomes" id="UP000177583"/>
    </source>
</evidence>
<feature type="repeat" description="TPR" evidence="1">
    <location>
        <begin position="482"/>
        <end position="515"/>
    </location>
</feature>
<feature type="chain" id="PRO_5009524773" description="CHAT domain-containing protein" evidence="3">
    <location>
        <begin position="25"/>
        <end position="1154"/>
    </location>
</feature>
<organism evidence="5 6">
    <name type="scientific">Candidatus Lambdaproteobacteria bacterium RIFOXYD2_FULL_56_26</name>
    <dbReference type="NCBI Taxonomy" id="1817773"/>
    <lineage>
        <taxon>Bacteria</taxon>
        <taxon>Pseudomonadati</taxon>
        <taxon>Pseudomonadota</taxon>
        <taxon>Candidatus Lambdaproteobacteria</taxon>
    </lineage>
</organism>
<keyword evidence="2" id="KW-0175">Coiled coil</keyword>
<dbReference type="InterPro" id="IPR011990">
    <property type="entry name" value="TPR-like_helical_dom_sf"/>
</dbReference>
<protein>
    <recommendedName>
        <fullName evidence="4">CHAT domain-containing protein</fullName>
    </recommendedName>
</protein>
<dbReference type="AlphaFoldDB" id="A0A1F6GTR5"/>
<feature type="coiled-coil region" evidence="2">
    <location>
        <begin position="699"/>
        <end position="726"/>
    </location>
</feature>
<keyword evidence="1" id="KW-0802">TPR repeat</keyword>
<dbReference type="Pfam" id="PF12770">
    <property type="entry name" value="CHAT"/>
    <property type="match status" value="1"/>
</dbReference>
<accession>A0A1F6GTR5</accession>
<sequence length="1154" mass="127930">MNSWSLRSLALVLVLCLFSGTAPASEVELSRYLSESKQAYQEGAYEAALGLAQQGYDSAKKELGPSHKLTLEAQFNFAEMLMSLGNPDLALPLFQDLLGRLEKQRSALPQLLASTVLALAQTHGAAGRYELASGILRDYLLKESQPQITVQSLLGQILIVQGDLKEAEKILKEALARHQNESQKPEYLETKLRLGQLYAQQGRAKEAIEIFEPLFGEQKKSLGEGQLAPWITLAELAEVRRKAGDLPGAERDLTLALGKLETLVGKADPTYLQYAVYQAQLFQDLGHYAAAQTAFTQIMEAEGKLYGTDHPNYLIDLNNLAGVERLMGLWNASKEHYTKALEIAKALWGEENPQTLAILNNLALLTENQGLFEDAEPLYLKALELSRKVLGREHPTTFSLQNNLAMLYESQGAFPKAMKTYNQALAVALQVYGPDHPTTLSITNNLGYLYLVTGEYPLAQGRFERVYEAWSKTLGAKHQNTLKAKNNLARVYAYQKQFKKAEPLFQEALAAREANLGMDHPDAIRSRIDYAALDLDLNRLPQAKELLYKALDSAKLTLGDKHPYYFEALNLLAKVQEAEGDQKGSLETLQTVFDKRSQFYDRVLWAAGENTRSGYIELNKGELYNLYRLLGKTHTDKGAEMALQASLDRKGLLLKISSAIKKVQNLTRIPELQTVALSLQEKKRNLAKITLAGSEGQDPALFNRNMNKLEEDINELERRLGEKSAPFAKKNVQIPASRLIGAIRNDEALVDYLYYEEPNGSGKMLALVVSSKKGACVGFFSCFKKETRLVDLGPVEPIREAVTFLRTTIQDEYAEPEDLKLAAQEAYNLIYGPIAALVADKKYLYVVPEDALYLLPYDAMVNPEGKYLIQTQGIRVMSSARDLVEEAVPAPSNDLLIMAGPDYFVDGLVAKPSSGRRSALAVNSEGLRSLSFDPLLGAEDEGQTIKGLYHQKSEMFMQKRAEEAVLHKLEGPAPRILHIATHGFFLKPEERLKKRLLSLQRGGNLTTPPPGDNPLFRAGLAFAGINATAPLLGFVDGDNDGVLTAQEVLDLNLYGTQLVVLSACETGVGEIHAGEGVYGLRRSFQEAGVRSVVNSLWPVSDQGTMNLMTTFYDDLQAGVEPREALRDSKLKMLAKEEWAHPYFWSAFVMVGPRD</sequence>
<dbReference type="Pfam" id="PF13424">
    <property type="entry name" value="TPR_12"/>
    <property type="match status" value="4"/>
</dbReference>
<comment type="caution">
    <text evidence="5">The sequence shown here is derived from an EMBL/GenBank/DDBJ whole genome shotgun (WGS) entry which is preliminary data.</text>
</comment>
<feature type="domain" description="CHAT" evidence="4">
    <location>
        <begin position="822"/>
        <end position="1151"/>
    </location>
</feature>
<dbReference type="PROSITE" id="PS00018">
    <property type="entry name" value="EF_HAND_1"/>
    <property type="match status" value="1"/>
</dbReference>
<reference evidence="5 6" key="1">
    <citation type="journal article" date="2016" name="Nat. Commun.">
        <title>Thousands of microbial genomes shed light on interconnected biogeochemical processes in an aquifer system.</title>
        <authorList>
            <person name="Anantharaman K."/>
            <person name="Brown C.T."/>
            <person name="Hug L.A."/>
            <person name="Sharon I."/>
            <person name="Castelle C.J."/>
            <person name="Probst A.J."/>
            <person name="Thomas B.C."/>
            <person name="Singh A."/>
            <person name="Wilkins M.J."/>
            <person name="Karaoz U."/>
            <person name="Brodie E.L."/>
            <person name="Williams K.H."/>
            <person name="Hubbard S.S."/>
            <person name="Banfield J.F."/>
        </authorList>
    </citation>
    <scope>NUCLEOTIDE SEQUENCE [LARGE SCALE GENOMIC DNA]</scope>
</reference>
<dbReference type="SUPFAM" id="SSF48452">
    <property type="entry name" value="TPR-like"/>
    <property type="match status" value="3"/>
</dbReference>
<dbReference type="PROSITE" id="PS50005">
    <property type="entry name" value="TPR"/>
    <property type="match status" value="1"/>
</dbReference>
<keyword evidence="3" id="KW-0732">Signal</keyword>
<dbReference type="Gene3D" id="1.25.40.10">
    <property type="entry name" value="Tetratricopeptide repeat domain"/>
    <property type="match status" value="4"/>
</dbReference>
<gene>
    <name evidence="5" type="ORF">A2557_04045</name>
</gene>
<dbReference type="InterPro" id="IPR018247">
    <property type="entry name" value="EF_Hand_1_Ca_BS"/>
</dbReference>
<evidence type="ECO:0000313" key="5">
    <source>
        <dbReference type="EMBL" id="OGH01576.1"/>
    </source>
</evidence>
<dbReference type="InterPro" id="IPR024983">
    <property type="entry name" value="CHAT_dom"/>
</dbReference>
<evidence type="ECO:0000256" key="1">
    <source>
        <dbReference type="PROSITE-ProRule" id="PRU00339"/>
    </source>
</evidence>
<evidence type="ECO:0000256" key="2">
    <source>
        <dbReference type="SAM" id="Coils"/>
    </source>
</evidence>
<feature type="signal peptide" evidence="3">
    <location>
        <begin position="1"/>
        <end position="24"/>
    </location>
</feature>
<evidence type="ECO:0000259" key="4">
    <source>
        <dbReference type="Pfam" id="PF12770"/>
    </source>
</evidence>
<dbReference type="PANTHER" id="PTHR46082">
    <property type="entry name" value="ATP/GTP-BINDING PROTEIN-RELATED"/>
    <property type="match status" value="1"/>
</dbReference>